<dbReference type="NCBIfam" id="TIGR00377">
    <property type="entry name" value="ant_ant_sig"/>
    <property type="match status" value="1"/>
</dbReference>
<dbReference type="Proteomes" id="UP001056336">
    <property type="component" value="Chromosome"/>
</dbReference>
<dbReference type="PANTHER" id="PTHR33495">
    <property type="entry name" value="ANTI-SIGMA FACTOR ANTAGONIST TM_1081-RELATED-RELATED"/>
    <property type="match status" value="1"/>
</dbReference>
<evidence type="ECO:0000256" key="1">
    <source>
        <dbReference type="ARBA" id="ARBA00009013"/>
    </source>
</evidence>
<dbReference type="EMBL" id="CP097332">
    <property type="protein sequence ID" value="UQX89016.1"/>
    <property type="molecule type" value="Genomic_DNA"/>
</dbReference>
<dbReference type="Pfam" id="PF13466">
    <property type="entry name" value="STAS_2"/>
    <property type="match status" value="1"/>
</dbReference>
<evidence type="ECO:0000256" key="2">
    <source>
        <dbReference type="RuleBase" id="RU003749"/>
    </source>
</evidence>
<evidence type="ECO:0000313" key="4">
    <source>
        <dbReference type="EMBL" id="UQX89016.1"/>
    </source>
</evidence>
<protein>
    <recommendedName>
        <fullName evidence="2">Anti-sigma factor antagonist</fullName>
    </recommendedName>
</protein>
<reference evidence="4" key="1">
    <citation type="journal article" date="2018" name="Int. J. Syst. Evol. Microbiol.">
        <title>Jatrophihabitans telluris sp. nov., isolated from sediment soil of lava forest wetlands and the emended description of the genus Jatrophihabitans.</title>
        <authorList>
            <person name="Lee K.C."/>
            <person name="Suh M.K."/>
            <person name="Eom M.K."/>
            <person name="Kim K.K."/>
            <person name="Kim J.S."/>
            <person name="Kim D.S."/>
            <person name="Ko S.H."/>
            <person name="Shin Y.K."/>
            <person name="Lee J.S."/>
        </authorList>
    </citation>
    <scope>NUCLEOTIDE SEQUENCE</scope>
    <source>
        <strain evidence="4">N237</strain>
    </source>
</reference>
<dbReference type="InterPro" id="IPR002645">
    <property type="entry name" value="STAS_dom"/>
</dbReference>
<reference evidence="4" key="2">
    <citation type="submission" date="2022-05" db="EMBL/GenBank/DDBJ databases">
        <authorList>
            <person name="Kim J.-S."/>
            <person name="Lee K."/>
            <person name="Suh M."/>
            <person name="Eom M."/>
            <person name="Kim J.-S."/>
            <person name="Kim D.-S."/>
            <person name="Ko S.-H."/>
            <person name="Shin Y."/>
            <person name="Lee J.-S."/>
        </authorList>
    </citation>
    <scope>NUCLEOTIDE SEQUENCE</scope>
    <source>
        <strain evidence="4">N237</strain>
    </source>
</reference>
<feature type="domain" description="STAS" evidence="3">
    <location>
        <begin position="3"/>
        <end position="108"/>
    </location>
</feature>
<sequence length="108" mass="11330">MSLDVDLSAVDGQQALVLRGDLDLETRSVVLARGNQALQELSPGERLVVDLANVGFVDSSGLGVLVALSNEGAARGCPVVMRRPSAAVSKLFELTGLDKAFEIEPARP</sequence>
<dbReference type="PANTHER" id="PTHR33495:SF2">
    <property type="entry name" value="ANTI-SIGMA FACTOR ANTAGONIST TM_1081-RELATED"/>
    <property type="match status" value="1"/>
</dbReference>
<dbReference type="RefSeq" id="WP_249772912.1">
    <property type="nucleotide sequence ID" value="NZ_CP097332.1"/>
</dbReference>
<evidence type="ECO:0000313" key="5">
    <source>
        <dbReference type="Proteomes" id="UP001056336"/>
    </source>
</evidence>
<accession>A0ABY4R189</accession>
<dbReference type="InterPro" id="IPR036513">
    <property type="entry name" value="STAS_dom_sf"/>
</dbReference>
<evidence type="ECO:0000259" key="3">
    <source>
        <dbReference type="PROSITE" id="PS50801"/>
    </source>
</evidence>
<keyword evidence="5" id="KW-1185">Reference proteome</keyword>
<dbReference type="SUPFAM" id="SSF52091">
    <property type="entry name" value="SpoIIaa-like"/>
    <property type="match status" value="1"/>
</dbReference>
<dbReference type="Gene3D" id="3.30.750.24">
    <property type="entry name" value="STAS domain"/>
    <property type="match status" value="1"/>
</dbReference>
<dbReference type="InterPro" id="IPR058548">
    <property type="entry name" value="MlaB-like_STAS"/>
</dbReference>
<gene>
    <name evidence="4" type="ORF">M6D93_03210</name>
</gene>
<organism evidence="4 5">
    <name type="scientific">Jatrophihabitans telluris</name>
    <dbReference type="NCBI Taxonomy" id="2038343"/>
    <lineage>
        <taxon>Bacteria</taxon>
        <taxon>Bacillati</taxon>
        <taxon>Actinomycetota</taxon>
        <taxon>Actinomycetes</taxon>
        <taxon>Jatrophihabitantales</taxon>
        <taxon>Jatrophihabitantaceae</taxon>
        <taxon>Jatrophihabitans</taxon>
    </lineage>
</organism>
<dbReference type="InterPro" id="IPR003658">
    <property type="entry name" value="Anti-sigma_ant"/>
</dbReference>
<dbReference type="PROSITE" id="PS50801">
    <property type="entry name" value="STAS"/>
    <property type="match status" value="1"/>
</dbReference>
<dbReference type="CDD" id="cd07043">
    <property type="entry name" value="STAS_anti-anti-sigma_factors"/>
    <property type="match status" value="1"/>
</dbReference>
<proteinExistence type="inferred from homology"/>
<comment type="similarity">
    <text evidence="1 2">Belongs to the anti-sigma-factor antagonist family.</text>
</comment>
<name>A0ABY4R189_9ACTN</name>